<dbReference type="InterPro" id="IPR006913">
    <property type="entry name" value="CENP-V/GFA"/>
</dbReference>
<dbReference type="GO" id="GO:0016846">
    <property type="term" value="F:carbon-sulfur lyase activity"/>
    <property type="evidence" value="ECO:0007669"/>
    <property type="project" value="InterPro"/>
</dbReference>
<gene>
    <name evidence="7" type="ORF">EJ02DRAFT_296307</name>
    <name evidence="6" type="ORF">EJ02DRAFT_313257</name>
</gene>
<evidence type="ECO:0000259" key="5">
    <source>
        <dbReference type="PROSITE" id="PS51891"/>
    </source>
</evidence>
<evidence type="ECO:0000313" key="8">
    <source>
        <dbReference type="Proteomes" id="UP000800038"/>
    </source>
</evidence>
<dbReference type="PANTHER" id="PTHR33337:SF33">
    <property type="entry name" value="CENP-V_GFA DOMAIN-CONTAINING PROTEIN"/>
    <property type="match status" value="1"/>
</dbReference>
<feature type="non-terminal residue" evidence="6">
    <location>
        <position position="1"/>
    </location>
</feature>
<evidence type="ECO:0000313" key="6">
    <source>
        <dbReference type="EMBL" id="KAF1934662.1"/>
    </source>
</evidence>
<dbReference type="PANTHER" id="PTHR33337">
    <property type="entry name" value="GFA DOMAIN-CONTAINING PROTEIN"/>
    <property type="match status" value="1"/>
</dbReference>
<dbReference type="SUPFAM" id="SSF51316">
    <property type="entry name" value="Mss4-like"/>
    <property type="match status" value="1"/>
</dbReference>
<evidence type="ECO:0000256" key="3">
    <source>
        <dbReference type="ARBA" id="ARBA00022833"/>
    </source>
</evidence>
<proteinExistence type="inferred from homology"/>
<keyword evidence="4" id="KW-0456">Lyase</keyword>
<organism evidence="6 8">
    <name type="scientific">Clathrospora elynae</name>
    <dbReference type="NCBI Taxonomy" id="706981"/>
    <lineage>
        <taxon>Eukaryota</taxon>
        <taxon>Fungi</taxon>
        <taxon>Dikarya</taxon>
        <taxon>Ascomycota</taxon>
        <taxon>Pezizomycotina</taxon>
        <taxon>Dothideomycetes</taxon>
        <taxon>Pleosporomycetidae</taxon>
        <taxon>Pleosporales</taxon>
        <taxon>Diademaceae</taxon>
        <taxon>Clathrospora</taxon>
    </lineage>
</organism>
<dbReference type="OrthoDB" id="2212170at2759"/>
<comment type="similarity">
    <text evidence="1">Belongs to the Gfa family.</text>
</comment>
<accession>A0A6A5S3F0</accession>
<protein>
    <recommendedName>
        <fullName evidence="5">CENP-V/GFA domain-containing protein</fullName>
    </recommendedName>
</protein>
<dbReference type="Proteomes" id="UP000800038">
    <property type="component" value="Unassembled WGS sequence"/>
</dbReference>
<evidence type="ECO:0000256" key="4">
    <source>
        <dbReference type="ARBA" id="ARBA00023239"/>
    </source>
</evidence>
<keyword evidence="3" id="KW-0862">Zinc</keyword>
<name>A0A6A5S3F0_9PLEO</name>
<evidence type="ECO:0000256" key="2">
    <source>
        <dbReference type="ARBA" id="ARBA00022723"/>
    </source>
</evidence>
<keyword evidence="8" id="KW-1185">Reference proteome</keyword>
<evidence type="ECO:0000313" key="7">
    <source>
        <dbReference type="EMBL" id="KAF1934856.1"/>
    </source>
</evidence>
<dbReference type="PROSITE" id="PS51891">
    <property type="entry name" value="CENP_V_GFA"/>
    <property type="match status" value="1"/>
</dbReference>
<feature type="domain" description="CENP-V/GFA" evidence="5">
    <location>
        <begin position="9"/>
        <end position="127"/>
    </location>
</feature>
<evidence type="ECO:0000256" key="1">
    <source>
        <dbReference type="ARBA" id="ARBA00005495"/>
    </source>
</evidence>
<keyword evidence="2" id="KW-0479">Metal-binding</keyword>
<dbReference type="Pfam" id="PF04828">
    <property type="entry name" value="GFA"/>
    <property type="match status" value="1"/>
</dbReference>
<reference evidence="6" key="1">
    <citation type="journal article" date="2020" name="Stud. Mycol.">
        <title>101 Dothideomycetes genomes: a test case for predicting lifestyles and emergence of pathogens.</title>
        <authorList>
            <person name="Haridas S."/>
            <person name="Albert R."/>
            <person name="Binder M."/>
            <person name="Bloem J."/>
            <person name="Labutti K."/>
            <person name="Salamov A."/>
            <person name="Andreopoulos B."/>
            <person name="Baker S."/>
            <person name="Barry K."/>
            <person name="Bills G."/>
            <person name="Bluhm B."/>
            <person name="Cannon C."/>
            <person name="Castanera R."/>
            <person name="Culley D."/>
            <person name="Daum C."/>
            <person name="Ezra D."/>
            <person name="Gonzalez J."/>
            <person name="Henrissat B."/>
            <person name="Kuo A."/>
            <person name="Liang C."/>
            <person name="Lipzen A."/>
            <person name="Lutzoni F."/>
            <person name="Magnuson J."/>
            <person name="Mondo S."/>
            <person name="Nolan M."/>
            <person name="Ohm R."/>
            <person name="Pangilinan J."/>
            <person name="Park H.-J."/>
            <person name="Ramirez L."/>
            <person name="Alfaro M."/>
            <person name="Sun H."/>
            <person name="Tritt A."/>
            <person name="Yoshinaga Y."/>
            <person name="Zwiers L.-H."/>
            <person name="Turgeon B."/>
            <person name="Goodwin S."/>
            <person name="Spatafora J."/>
            <person name="Crous P."/>
            <person name="Grigoriev I."/>
        </authorList>
    </citation>
    <scope>NUCLEOTIDE SEQUENCE</scope>
    <source>
        <strain evidence="6">CBS 161.51</strain>
    </source>
</reference>
<dbReference type="GO" id="GO:0046872">
    <property type="term" value="F:metal ion binding"/>
    <property type="evidence" value="ECO:0007669"/>
    <property type="project" value="UniProtKB-KW"/>
</dbReference>
<dbReference type="InterPro" id="IPR011057">
    <property type="entry name" value="Mss4-like_sf"/>
</dbReference>
<dbReference type="Gene3D" id="3.90.1590.10">
    <property type="entry name" value="glutathione-dependent formaldehyde- activating enzyme (gfa)"/>
    <property type="match status" value="1"/>
</dbReference>
<feature type="non-terminal residue" evidence="6">
    <location>
        <position position="202"/>
    </location>
</feature>
<dbReference type="EMBL" id="ML976357">
    <property type="protein sequence ID" value="KAF1934856.1"/>
    <property type="molecule type" value="Genomic_DNA"/>
</dbReference>
<sequence>TTHKPFPRVTGSFACSNIRYRLLTSPLCVYACHCPDCQKKTGSAFGLFLSIETSCMQIILTAQPELVTRSKRYACPKCNTTLWMSKRLGGVVLDVRVGTLDFPGLMEPDVHAFVKSRVAWVGLPDGARKVKGGFDFRDVWPRASLRRLDKCLGEGRGEEDKVEGEKTPTAGEVEDDEAFERRAGEIERVLAERLVRLGKKLG</sequence>
<dbReference type="EMBL" id="ML976409">
    <property type="protein sequence ID" value="KAF1934662.1"/>
    <property type="molecule type" value="Genomic_DNA"/>
</dbReference>
<dbReference type="AlphaFoldDB" id="A0A6A5S3F0"/>